<dbReference type="SUPFAM" id="SSF51735">
    <property type="entry name" value="NAD(P)-binding Rossmann-fold domains"/>
    <property type="match status" value="1"/>
</dbReference>
<dbReference type="InterPro" id="IPR002347">
    <property type="entry name" value="SDR_fam"/>
</dbReference>
<accession>A0ABR7HJT4</accession>
<proteinExistence type="inferred from homology"/>
<gene>
    <name evidence="5" type="ORF">H8R91_04505</name>
</gene>
<feature type="region of interest" description="Disordered" evidence="4">
    <location>
        <begin position="248"/>
        <end position="267"/>
    </location>
</feature>
<organism evidence="5 6">
    <name type="scientific">Ruminococcus intestinalis</name>
    <dbReference type="NCBI Taxonomy" id="2763066"/>
    <lineage>
        <taxon>Bacteria</taxon>
        <taxon>Bacillati</taxon>
        <taxon>Bacillota</taxon>
        <taxon>Clostridia</taxon>
        <taxon>Eubacteriales</taxon>
        <taxon>Oscillospiraceae</taxon>
        <taxon>Ruminococcus</taxon>
    </lineage>
</organism>
<evidence type="ECO:0000256" key="1">
    <source>
        <dbReference type="ARBA" id="ARBA00006484"/>
    </source>
</evidence>
<protein>
    <submittedName>
        <fullName evidence="5">SDR family oxidoreductase</fullName>
    </submittedName>
</protein>
<dbReference type="EMBL" id="JACOPS010000002">
    <property type="protein sequence ID" value="MBC5727793.1"/>
    <property type="molecule type" value="Genomic_DNA"/>
</dbReference>
<keyword evidence="6" id="KW-1185">Reference proteome</keyword>
<dbReference type="Pfam" id="PF00106">
    <property type="entry name" value="adh_short"/>
    <property type="match status" value="1"/>
</dbReference>
<dbReference type="Proteomes" id="UP000636755">
    <property type="component" value="Unassembled WGS sequence"/>
</dbReference>
<reference evidence="5 6" key="1">
    <citation type="submission" date="2020-08" db="EMBL/GenBank/DDBJ databases">
        <title>Genome public.</title>
        <authorList>
            <person name="Liu C."/>
            <person name="Sun Q."/>
        </authorList>
    </citation>
    <scope>NUCLEOTIDE SEQUENCE [LARGE SCALE GENOMIC DNA]</scope>
    <source>
        <strain evidence="5 6">NSJ-71</strain>
    </source>
</reference>
<dbReference type="PANTHER" id="PTHR42901">
    <property type="entry name" value="ALCOHOL DEHYDROGENASE"/>
    <property type="match status" value="1"/>
</dbReference>
<keyword evidence="2" id="KW-0560">Oxidoreductase</keyword>
<evidence type="ECO:0000256" key="4">
    <source>
        <dbReference type="SAM" id="MobiDB-lite"/>
    </source>
</evidence>
<dbReference type="PRINTS" id="PR00080">
    <property type="entry name" value="SDRFAMILY"/>
</dbReference>
<dbReference type="RefSeq" id="WP_186935062.1">
    <property type="nucleotide sequence ID" value="NZ_JACOPS010000002.1"/>
</dbReference>
<evidence type="ECO:0000313" key="5">
    <source>
        <dbReference type="EMBL" id="MBC5727793.1"/>
    </source>
</evidence>
<sequence>MKALITGASSGIGKEIARILAAMGYDLIVASRNYDKLTELKAELKNVNVRVITIDLSREQDAIDLYEHLKDEDIDFLVNNAGFGAYGRFLDVPLKKELDLIHTNISAVHILTKCFLQDMVKKNKGYILNVGSSAGFLAGPTFSSYYASKNYVVRLTEAVHEELRRKGSNVKISVLCPGPVNTNFNNVADVKFCLNGLSPDFVAKYAIEKTMKGKMVIIPGFTMKVAKVAQRFVSENMLTRISYNVQSKKEGQRSDTEQKNFNKAEHA</sequence>
<comment type="caution">
    <text evidence="5">The sequence shown here is derived from an EMBL/GenBank/DDBJ whole genome shotgun (WGS) entry which is preliminary data.</text>
</comment>
<dbReference type="Gene3D" id="3.40.50.720">
    <property type="entry name" value="NAD(P)-binding Rossmann-like Domain"/>
    <property type="match status" value="1"/>
</dbReference>
<dbReference type="PANTHER" id="PTHR42901:SF1">
    <property type="entry name" value="ALCOHOL DEHYDROGENASE"/>
    <property type="match status" value="1"/>
</dbReference>
<dbReference type="InterPro" id="IPR036291">
    <property type="entry name" value="NAD(P)-bd_dom_sf"/>
</dbReference>
<evidence type="ECO:0000256" key="3">
    <source>
        <dbReference type="RuleBase" id="RU000363"/>
    </source>
</evidence>
<dbReference type="PIRSF" id="PIRSF000126">
    <property type="entry name" value="11-beta-HSD1"/>
    <property type="match status" value="1"/>
</dbReference>
<evidence type="ECO:0000313" key="6">
    <source>
        <dbReference type="Proteomes" id="UP000636755"/>
    </source>
</evidence>
<dbReference type="PRINTS" id="PR00081">
    <property type="entry name" value="GDHRDH"/>
</dbReference>
<comment type="similarity">
    <text evidence="1 3">Belongs to the short-chain dehydrogenases/reductases (SDR) family.</text>
</comment>
<name>A0ABR7HJT4_9FIRM</name>
<evidence type="ECO:0000256" key="2">
    <source>
        <dbReference type="ARBA" id="ARBA00023002"/>
    </source>
</evidence>